<gene>
    <name evidence="1" type="ORF">SAMN02949497_0222</name>
</gene>
<dbReference type="EMBL" id="FXAM01000003">
    <property type="protein sequence ID" value="SMF97652.1"/>
    <property type="molecule type" value="Genomic_DNA"/>
</dbReference>
<evidence type="ECO:0000313" key="2">
    <source>
        <dbReference type="Proteomes" id="UP000192923"/>
    </source>
</evidence>
<keyword evidence="2" id="KW-1185">Reference proteome</keyword>
<dbReference type="SUPFAM" id="SSF48239">
    <property type="entry name" value="Terpenoid cyclases/Protein prenyltransferases"/>
    <property type="match status" value="1"/>
</dbReference>
<dbReference type="RefSeq" id="WP_176225405.1">
    <property type="nucleotide sequence ID" value="NZ_FXAM01000003.1"/>
</dbReference>
<dbReference type="Proteomes" id="UP000192923">
    <property type="component" value="Unassembled WGS sequence"/>
</dbReference>
<dbReference type="InterPro" id="IPR008930">
    <property type="entry name" value="Terpenoid_cyclase/PrenylTrfase"/>
</dbReference>
<protein>
    <recommendedName>
        <fullName evidence="3">Lanthionine synthetase C-like protein</fullName>
    </recommendedName>
</protein>
<evidence type="ECO:0008006" key="3">
    <source>
        <dbReference type="Google" id="ProtNLM"/>
    </source>
</evidence>
<accession>A0A1Y6DBM2</accession>
<sequence length="378" mass="41562">MEAQISLPRELPQATRPVSLTDARLLAKLRGLAVDALRQMYQPQAGLFAFRLRLRDGRPVPEGLSPRYTAITLLGLVHEYPDAVRSTLHGDDPLALCERLATQVIQGGNLGDVALTLWAATLWGQDRPAEALRRRLLALLLPEGGYPTVELSWALMAATLDPVLIRNGCAERLAGRLLRAFQPDSGLFPHRVGGDGGMRGHVACFADVVYPIQALSTYHALTGEAAALAAARTCGERAVRNQGPDGQWWWHFDYRTGEPLERYPVYTVHQHGMGPMALAALADAGGPAFPAAVSKSLGWLAYTPEIDGSIIDWDHQLIWRKVARREPPKLARKLQAGLSYLHAGLRMPGLDGLLPPRTVDFECRPYELGWLLYAWPAE</sequence>
<evidence type="ECO:0000313" key="1">
    <source>
        <dbReference type="EMBL" id="SMF97652.1"/>
    </source>
</evidence>
<name>A0A1Y6DBM2_9GAMM</name>
<reference evidence="1 2" key="1">
    <citation type="submission" date="2016-12" db="EMBL/GenBank/DDBJ databases">
        <authorList>
            <person name="Song W.-J."/>
            <person name="Kurnit D.M."/>
        </authorList>
    </citation>
    <scope>NUCLEOTIDE SEQUENCE [LARGE SCALE GENOMIC DNA]</scope>
    <source>
        <strain evidence="1 2">175</strain>
    </source>
</reference>
<proteinExistence type="predicted"/>
<dbReference type="AlphaFoldDB" id="A0A1Y6DBM2"/>
<dbReference type="STRING" id="1760988.SAMN02949497_0222"/>
<organism evidence="1 2">
    <name type="scientific">Methylomagnum ishizawai</name>
    <dbReference type="NCBI Taxonomy" id="1760988"/>
    <lineage>
        <taxon>Bacteria</taxon>
        <taxon>Pseudomonadati</taxon>
        <taxon>Pseudomonadota</taxon>
        <taxon>Gammaproteobacteria</taxon>
        <taxon>Methylococcales</taxon>
        <taxon>Methylococcaceae</taxon>
        <taxon>Methylomagnum</taxon>
    </lineage>
</organism>